<protein>
    <recommendedName>
        <fullName evidence="5">CENP-V/GFA domain-containing protein</fullName>
    </recommendedName>
</protein>
<dbReference type="AlphaFoldDB" id="A0A1L9R9L4"/>
<dbReference type="SUPFAM" id="SSF51316">
    <property type="entry name" value="Mss4-like"/>
    <property type="match status" value="1"/>
</dbReference>
<keyword evidence="7" id="KW-1185">Reference proteome</keyword>
<dbReference type="EMBL" id="KV878216">
    <property type="protein sequence ID" value="OJJ31610.1"/>
    <property type="molecule type" value="Genomic_DNA"/>
</dbReference>
<sequence length="140" mass="15700">MPTYTGSCYCRKIQYNLTLSSPDEARTSICHCRNCKKAFGTNYGLTAKVPKDAFQLTSGMPKEHVSDNGSGAMIHREFCGDCGSFILEYGDAVKHQFRYICVGSLDSPEALPPKGEFFCKDRATWMPEIPDVFHKQTIKE</sequence>
<keyword evidence="4" id="KW-0456">Lyase</keyword>
<keyword evidence="3" id="KW-0862">Zinc</keyword>
<evidence type="ECO:0000313" key="6">
    <source>
        <dbReference type="EMBL" id="OJJ31610.1"/>
    </source>
</evidence>
<dbReference type="Proteomes" id="UP000184383">
    <property type="component" value="Unassembled WGS sequence"/>
</dbReference>
<proteinExistence type="inferred from homology"/>
<evidence type="ECO:0000256" key="1">
    <source>
        <dbReference type="ARBA" id="ARBA00005495"/>
    </source>
</evidence>
<organism evidence="6 7">
    <name type="scientific">Aspergillus wentii DTO 134E9</name>
    <dbReference type="NCBI Taxonomy" id="1073089"/>
    <lineage>
        <taxon>Eukaryota</taxon>
        <taxon>Fungi</taxon>
        <taxon>Dikarya</taxon>
        <taxon>Ascomycota</taxon>
        <taxon>Pezizomycotina</taxon>
        <taxon>Eurotiomycetes</taxon>
        <taxon>Eurotiomycetidae</taxon>
        <taxon>Eurotiales</taxon>
        <taxon>Aspergillaceae</taxon>
        <taxon>Aspergillus</taxon>
        <taxon>Aspergillus subgen. Cremei</taxon>
    </lineage>
</organism>
<dbReference type="Pfam" id="PF04828">
    <property type="entry name" value="GFA"/>
    <property type="match status" value="1"/>
</dbReference>
<dbReference type="VEuPathDB" id="FungiDB:ASPWEDRAFT_697675"/>
<name>A0A1L9R9L4_ASPWE</name>
<dbReference type="GO" id="GO:0046872">
    <property type="term" value="F:metal ion binding"/>
    <property type="evidence" value="ECO:0007669"/>
    <property type="project" value="UniProtKB-KW"/>
</dbReference>
<dbReference type="PANTHER" id="PTHR33337:SF40">
    <property type="entry name" value="CENP-V_GFA DOMAIN-CONTAINING PROTEIN-RELATED"/>
    <property type="match status" value="1"/>
</dbReference>
<gene>
    <name evidence="6" type="ORF">ASPWEDRAFT_697675</name>
</gene>
<dbReference type="PANTHER" id="PTHR33337">
    <property type="entry name" value="GFA DOMAIN-CONTAINING PROTEIN"/>
    <property type="match status" value="1"/>
</dbReference>
<evidence type="ECO:0000259" key="5">
    <source>
        <dbReference type="PROSITE" id="PS51891"/>
    </source>
</evidence>
<evidence type="ECO:0000256" key="4">
    <source>
        <dbReference type="ARBA" id="ARBA00023239"/>
    </source>
</evidence>
<keyword evidence="2" id="KW-0479">Metal-binding</keyword>
<dbReference type="GeneID" id="63754917"/>
<accession>A0A1L9R9L4</accession>
<comment type="similarity">
    <text evidence="1">Belongs to the Gfa family.</text>
</comment>
<evidence type="ECO:0000256" key="2">
    <source>
        <dbReference type="ARBA" id="ARBA00022723"/>
    </source>
</evidence>
<dbReference type="InterPro" id="IPR011057">
    <property type="entry name" value="Mss4-like_sf"/>
</dbReference>
<dbReference type="GO" id="GO:0016846">
    <property type="term" value="F:carbon-sulfur lyase activity"/>
    <property type="evidence" value="ECO:0007669"/>
    <property type="project" value="InterPro"/>
</dbReference>
<dbReference type="RefSeq" id="XP_040685287.1">
    <property type="nucleotide sequence ID" value="XM_040839069.1"/>
</dbReference>
<feature type="domain" description="CENP-V/GFA" evidence="5">
    <location>
        <begin position="4"/>
        <end position="115"/>
    </location>
</feature>
<reference evidence="7" key="1">
    <citation type="journal article" date="2017" name="Genome Biol.">
        <title>Comparative genomics reveals high biological diversity and specific adaptations in the industrially and medically important fungal genus Aspergillus.</title>
        <authorList>
            <person name="de Vries R.P."/>
            <person name="Riley R."/>
            <person name="Wiebenga A."/>
            <person name="Aguilar-Osorio G."/>
            <person name="Amillis S."/>
            <person name="Uchima C.A."/>
            <person name="Anderluh G."/>
            <person name="Asadollahi M."/>
            <person name="Askin M."/>
            <person name="Barry K."/>
            <person name="Battaglia E."/>
            <person name="Bayram O."/>
            <person name="Benocci T."/>
            <person name="Braus-Stromeyer S.A."/>
            <person name="Caldana C."/>
            <person name="Canovas D."/>
            <person name="Cerqueira G.C."/>
            <person name="Chen F."/>
            <person name="Chen W."/>
            <person name="Choi C."/>
            <person name="Clum A."/>
            <person name="Dos Santos R.A."/>
            <person name="Damasio A.R."/>
            <person name="Diallinas G."/>
            <person name="Emri T."/>
            <person name="Fekete E."/>
            <person name="Flipphi M."/>
            <person name="Freyberg S."/>
            <person name="Gallo A."/>
            <person name="Gournas C."/>
            <person name="Habgood R."/>
            <person name="Hainaut M."/>
            <person name="Harispe M.L."/>
            <person name="Henrissat B."/>
            <person name="Hilden K.S."/>
            <person name="Hope R."/>
            <person name="Hossain A."/>
            <person name="Karabika E."/>
            <person name="Karaffa L."/>
            <person name="Karanyi Z."/>
            <person name="Krasevec N."/>
            <person name="Kuo A."/>
            <person name="Kusch H."/>
            <person name="LaButti K."/>
            <person name="Lagendijk E.L."/>
            <person name="Lapidus A."/>
            <person name="Levasseur A."/>
            <person name="Lindquist E."/>
            <person name="Lipzen A."/>
            <person name="Logrieco A.F."/>
            <person name="MacCabe A."/>
            <person name="Maekelae M.R."/>
            <person name="Malavazi I."/>
            <person name="Melin P."/>
            <person name="Meyer V."/>
            <person name="Mielnichuk N."/>
            <person name="Miskei M."/>
            <person name="Molnar A.P."/>
            <person name="Mule G."/>
            <person name="Ngan C.Y."/>
            <person name="Orejas M."/>
            <person name="Orosz E."/>
            <person name="Ouedraogo J.P."/>
            <person name="Overkamp K.M."/>
            <person name="Park H.-S."/>
            <person name="Perrone G."/>
            <person name="Piumi F."/>
            <person name="Punt P.J."/>
            <person name="Ram A.F."/>
            <person name="Ramon A."/>
            <person name="Rauscher S."/>
            <person name="Record E."/>
            <person name="Riano-Pachon D.M."/>
            <person name="Robert V."/>
            <person name="Roehrig J."/>
            <person name="Ruller R."/>
            <person name="Salamov A."/>
            <person name="Salih N.S."/>
            <person name="Samson R.A."/>
            <person name="Sandor E."/>
            <person name="Sanguinetti M."/>
            <person name="Schuetze T."/>
            <person name="Sepcic K."/>
            <person name="Shelest E."/>
            <person name="Sherlock G."/>
            <person name="Sophianopoulou V."/>
            <person name="Squina F.M."/>
            <person name="Sun H."/>
            <person name="Susca A."/>
            <person name="Todd R.B."/>
            <person name="Tsang A."/>
            <person name="Unkles S.E."/>
            <person name="van de Wiele N."/>
            <person name="van Rossen-Uffink D."/>
            <person name="Oliveira J.V."/>
            <person name="Vesth T.C."/>
            <person name="Visser J."/>
            <person name="Yu J.-H."/>
            <person name="Zhou M."/>
            <person name="Andersen M.R."/>
            <person name="Archer D.B."/>
            <person name="Baker S.E."/>
            <person name="Benoit I."/>
            <person name="Brakhage A.A."/>
            <person name="Braus G.H."/>
            <person name="Fischer R."/>
            <person name="Frisvad J.C."/>
            <person name="Goldman G.H."/>
            <person name="Houbraken J."/>
            <person name="Oakley B."/>
            <person name="Pocsi I."/>
            <person name="Scazzocchio C."/>
            <person name="Seiboth B."/>
            <person name="vanKuyk P.A."/>
            <person name="Wortman J."/>
            <person name="Dyer P.S."/>
            <person name="Grigoriev I.V."/>
        </authorList>
    </citation>
    <scope>NUCLEOTIDE SEQUENCE [LARGE SCALE GENOMIC DNA]</scope>
    <source>
        <strain evidence="7">DTO 134E9</strain>
    </source>
</reference>
<evidence type="ECO:0000313" key="7">
    <source>
        <dbReference type="Proteomes" id="UP000184383"/>
    </source>
</evidence>
<dbReference type="OrthoDB" id="9985472at2759"/>
<dbReference type="STRING" id="1073089.A0A1L9R9L4"/>
<dbReference type="Gene3D" id="3.90.1590.10">
    <property type="entry name" value="glutathione-dependent formaldehyde- activating enzyme (gfa)"/>
    <property type="match status" value="1"/>
</dbReference>
<evidence type="ECO:0000256" key="3">
    <source>
        <dbReference type="ARBA" id="ARBA00022833"/>
    </source>
</evidence>
<dbReference type="InterPro" id="IPR006913">
    <property type="entry name" value="CENP-V/GFA"/>
</dbReference>
<dbReference type="PROSITE" id="PS51891">
    <property type="entry name" value="CENP_V_GFA"/>
    <property type="match status" value="1"/>
</dbReference>